<dbReference type="EMBL" id="JAULRT010000062">
    <property type="protein sequence ID" value="MDO3384017.1"/>
    <property type="molecule type" value="Genomic_DNA"/>
</dbReference>
<feature type="domain" description="Uncharacterized protein TP-0789" evidence="2">
    <location>
        <begin position="72"/>
        <end position="265"/>
    </location>
</feature>
<dbReference type="Pfam" id="PF17131">
    <property type="entry name" value="LolA_like"/>
    <property type="match status" value="1"/>
</dbReference>
<dbReference type="Proteomes" id="UP001168380">
    <property type="component" value="Unassembled WGS sequence"/>
</dbReference>
<evidence type="ECO:0000259" key="2">
    <source>
        <dbReference type="Pfam" id="PF17131"/>
    </source>
</evidence>
<keyword evidence="1" id="KW-0732">Signal</keyword>
<dbReference type="InterPro" id="IPR033399">
    <property type="entry name" value="TP_0789-like"/>
</dbReference>
<name>A0ABT8TIU1_9GAMM</name>
<proteinExistence type="predicted"/>
<dbReference type="RefSeq" id="WP_302715225.1">
    <property type="nucleotide sequence ID" value="NZ_JAULRT010000062.1"/>
</dbReference>
<accession>A0ABT8TIU1</accession>
<feature type="signal peptide" evidence="1">
    <location>
        <begin position="1"/>
        <end position="20"/>
    </location>
</feature>
<protein>
    <submittedName>
        <fullName evidence="3">Outer membrane lipoprotein-sorting protein</fullName>
    </submittedName>
</protein>
<keyword evidence="3" id="KW-0449">Lipoprotein</keyword>
<evidence type="ECO:0000256" key="1">
    <source>
        <dbReference type="SAM" id="SignalP"/>
    </source>
</evidence>
<sequence length="268" mass="30855">MKSLIITALIFAAFSTPVNAETLTARDIVEKMDTRYTGDSSRSDAQLILIDRKGRERVRDIRLYTLENEEVEKSISFFLSPTDVAGTTYMNYDYEDGRDDDSWLYLPALKQVRRVAAGDRSGSFMGSDFTYSDINGVNTDWYHYELLDNNASVDGADAWLIESTPKTEFADKVSSETGYKKSHLWIRKDNFVQVQGKIWLERGGRMKYYSATQLELIDDIWTPMRLQMVTVRGEEKEHASVFQFSNTVYNEHTDETLFTTQSMQRGIQ</sequence>
<dbReference type="CDD" id="cd16329">
    <property type="entry name" value="LolA_like"/>
    <property type="match status" value="1"/>
</dbReference>
<dbReference type="Gene3D" id="2.50.20.10">
    <property type="entry name" value="Lipoprotein localisation LolA/LolB/LppX"/>
    <property type="match status" value="1"/>
</dbReference>
<keyword evidence="4" id="KW-1185">Reference proteome</keyword>
<organism evidence="3 4">
    <name type="scientific">Gilvimarinus algae</name>
    <dbReference type="NCBI Taxonomy" id="3058037"/>
    <lineage>
        <taxon>Bacteria</taxon>
        <taxon>Pseudomonadati</taxon>
        <taxon>Pseudomonadota</taxon>
        <taxon>Gammaproteobacteria</taxon>
        <taxon>Cellvibrionales</taxon>
        <taxon>Cellvibrionaceae</taxon>
        <taxon>Gilvimarinus</taxon>
    </lineage>
</organism>
<evidence type="ECO:0000313" key="3">
    <source>
        <dbReference type="EMBL" id="MDO3384017.1"/>
    </source>
</evidence>
<feature type="chain" id="PRO_5046784128" evidence="1">
    <location>
        <begin position="21"/>
        <end position="268"/>
    </location>
</feature>
<evidence type="ECO:0000313" key="4">
    <source>
        <dbReference type="Proteomes" id="UP001168380"/>
    </source>
</evidence>
<reference evidence="3" key="1">
    <citation type="submission" date="2023-07" db="EMBL/GenBank/DDBJ databases">
        <title>Gilvimarinus algae sp. nov., isolated from the surface of Kelp.</title>
        <authorList>
            <person name="Sun Y.Y."/>
            <person name="Gong Y."/>
            <person name="Du Z.J."/>
        </authorList>
    </citation>
    <scope>NUCLEOTIDE SEQUENCE</scope>
    <source>
        <strain evidence="3">SDUM040014</strain>
    </source>
</reference>
<gene>
    <name evidence="3" type="ORF">QWI16_17680</name>
</gene>
<comment type="caution">
    <text evidence="3">The sequence shown here is derived from an EMBL/GenBank/DDBJ whole genome shotgun (WGS) entry which is preliminary data.</text>
</comment>